<dbReference type="SUPFAM" id="SSF52540">
    <property type="entry name" value="P-loop containing nucleoside triphosphate hydrolases"/>
    <property type="match status" value="1"/>
</dbReference>
<dbReference type="PROSITE" id="PS50893">
    <property type="entry name" value="ABC_TRANSPORTER_2"/>
    <property type="match status" value="1"/>
</dbReference>
<dbReference type="InterPro" id="IPR017911">
    <property type="entry name" value="MacB-like_ATP-bd"/>
</dbReference>
<dbReference type="InterPro" id="IPR027417">
    <property type="entry name" value="P-loop_NTPase"/>
</dbReference>
<keyword evidence="1" id="KW-0813">Transport</keyword>
<dbReference type="GO" id="GO:0098796">
    <property type="term" value="C:membrane protein complex"/>
    <property type="evidence" value="ECO:0007669"/>
    <property type="project" value="UniProtKB-ARBA"/>
</dbReference>
<evidence type="ECO:0000313" key="5">
    <source>
        <dbReference type="EMBL" id="HIS46700.1"/>
    </source>
</evidence>
<dbReference type="SMART" id="SM00382">
    <property type="entry name" value="AAA"/>
    <property type="match status" value="1"/>
</dbReference>
<dbReference type="InterPro" id="IPR003593">
    <property type="entry name" value="AAA+_ATPase"/>
</dbReference>
<dbReference type="PANTHER" id="PTHR24220:SF86">
    <property type="entry name" value="ABC TRANSPORTER ABCH.1"/>
    <property type="match status" value="1"/>
</dbReference>
<reference evidence="5" key="2">
    <citation type="journal article" date="2021" name="PeerJ">
        <title>Extensive microbial diversity within the chicken gut microbiome revealed by metagenomics and culture.</title>
        <authorList>
            <person name="Gilroy R."/>
            <person name="Ravi A."/>
            <person name="Getino M."/>
            <person name="Pursley I."/>
            <person name="Horton D.L."/>
            <person name="Alikhan N.F."/>
            <person name="Baker D."/>
            <person name="Gharbi K."/>
            <person name="Hall N."/>
            <person name="Watson M."/>
            <person name="Adriaenssens E.M."/>
            <person name="Foster-Nyarko E."/>
            <person name="Jarju S."/>
            <person name="Secka A."/>
            <person name="Antonio M."/>
            <person name="Oren A."/>
            <person name="Chaudhuri R.R."/>
            <person name="La Ragione R."/>
            <person name="Hildebrand F."/>
            <person name="Pallen M.J."/>
        </authorList>
    </citation>
    <scope>NUCLEOTIDE SEQUENCE</scope>
    <source>
        <strain evidence="5">CHK178-757</strain>
    </source>
</reference>
<proteinExistence type="predicted"/>
<name>A0A9D1F323_9FIRM</name>
<evidence type="ECO:0000256" key="2">
    <source>
        <dbReference type="ARBA" id="ARBA00022741"/>
    </source>
</evidence>
<dbReference type="EMBL" id="DVIT01000015">
    <property type="protein sequence ID" value="HIS46700.1"/>
    <property type="molecule type" value="Genomic_DNA"/>
</dbReference>
<comment type="caution">
    <text evidence="5">The sequence shown here is derived from an EMBL/GenBank/DDBJ whole genome shotgun (WGS) entry which is preliminary data.</text>
</comment>
<dbReference type="PROSITE" id="PS00211">
    <property type="entry name" value="ABC_TRANSPORTER_1"/>
    <property type="match status" value="1"/>
</dbReference>
<dbReference type="GO" id="GO:0022857">
    <property type="term" value="F:transmembrane transporter activity"/>
    <property type="evidence" value="ECO:0007669"/>
    <property type="project" value="TreeGrafter"/>
</dbReference>
<evidence type="ECO:0000256" key="3">
    <source>
        <dbReference type="ARBA" id="ARBA00022840"/>
    </source>
</evidence>
<dbReference type="CDD" id="cd03255">
    <property type="entry name" value="ABC_MJ0796_LolCDE_FtsE"/>
    <property type="match status" value="1"/>
</dbReference>
<accession>A0A9D1F323</accession>
<dbReference type="Pfam" id="PF00005">
    <property type="entry name" value="ABC_tran"/>
    <property type="match status" value="1"/>
</dbReference>
<dbReference type="InterPro" id="IPR015854">
    <property type="entry name" value="ABC_transpr_LolD-like"/>
</dbReference>
<gene>
    <name evidence="5" type="ORF">IAB46_03900</name>
</gene>
<organism evidence="5 6">
    <name type="scientific">Candidatus Scybalocola faecigallinarum</name>
    <dbReference type="NCBI Taxonomy" id="2840941"/>
    <lineage>
        <taxon>Bacteria</taxon>
        <taxon>Bacillati</taxon>
        <taxon>Bacillota</taxon>
        <taxon>Clostridia</taxon>
        <taxon>Lachnospirales</taxon>
        <taxon>Lachnospiraceae</taxon>
        <taxon>Lachnospiraceae incertae sedis</taxon>
        <taxon>Candidatus Scybalocola (ex Gilroy et al. 2021)</taxon>
    </lineage>
</organism>
<evidence type="ECO:0000256" key="1">
    <source>
        <dbReference type="ARBA" id="ARBA00022448"/>
    </source>
</evidence>
<dbReference type="Proteomes" id="UP000823927">
    <property type="component" value="Unassembled WGS sequence"/>
</dbReference>
<keyword evidence="3 5" id="KW-0067">ATP-binding</keyword>
<keyword evidence="2" id="KW-0547">Nucleotide-binding</keyword>
<reference evidence="5" key="1">
    <citation type="submission" date="2020-10" db="EMBL/GenBank/DDBJ databases">
        <authorList>
            <person name="Gilroy R."/>
        </authorList>
    </citation>
    <scope>NUCLEOTIDE SEQUENCE</scope>
    <source>
        <strain evidence="5">CHK178-757</strain>
    </source>
</reference>
<dbReference type="GO" id="GO:0016887">
    <property type="term" value="F:ATP hydrolysis activity"/>
    <property type="evidence" value="ECO:0007669"/>
    <property type="project" value="InterPro"/>
</dbReference>
<dbReference type="GO" id="GO:0005524">
    <property type="term" value="F:ATP binding"/>
    <property type="evidence" value="ECO:0007669"/>
    <property type="project" value="UniProtKB-KW"/>
</dbReference>
<dbReference type="AlphaFoldDB" id="A0A9D1F323"/>
<dbReference type="FunFam" id="3.40.50.300:FF:000032">
    <property type="entry name" value="Export ABC transporter ATP-binding protein"/>
    <property type="match status" value="1"/>
</dbReference>
<sequence>MIKVEHLFKSYKTKDVVTQVLKDVSLDVERGEFVAIMGRSGCGKSTLLNILGGMDSSDEGTYLFEDEPVSAMNARQLAHFRNKKVGFVFQSFHLLPEFNVMDNVALPLGYGGAGAKERKARAMELLEKVGLKDKARRKPSQLSGGEQQRVAIARAIAADPDVLLADEPTGSLDEENGIKVMDMLKTLNDQGLTIVLVTHDAKVADYAHRLLHMSDGKLEEQME</sequence>
<dbReference type="InterPro" id="IPR017871">
    <property type="entry name" value="ABC_transporter-like_CS"/>
</dbReference>
<dbReference type="PANTHER" id="PTHR24220">
    <property type="entry name" value="IMPORT ATP-BINDING PROTEIN"/>
    <property type="match status" value="1"/>
</dbReference>
<dbReference type="Gene3D" id="3.40.50.300">
    <property type="entry name" value="P-loop containing nucleotide triphosphate hydrolases"/>
    <property type="match status" value="1"/>
</dbReference>
<feature type="domain" description="ABC transporter" evidence="4">
    <location>
        <begin position="2"/>
        <end position="222"/>
    </location>
</feature>
<dbReference type="GO" id="GO:0005886">
    <property type="term" value="C:plasma membrane"/>
    <property type="evidence" value="ECO:0007669"/>
    <property type="project" value="TreeGrafter"/>
</dbReference>
<evidence type="ECO:0000259" key="4">
    <source>
        <dbReference type="PROSITE" id="PS50893"/>
    </source>
</evidence>
<protein>
    <submittedName>
        <fullName evidence="5">ABC transporter ATP-binding protein</fullName>
    </submittedName>
</protein>
<dbReference type="InterPro" id="IPR003439">
    <property type="entry name" value="ABC_transporter-like_ATP-bd"/>
</dbReference>
<evidence type="ECO:0000313" key="6">
    <source>
        <dbReference type="Proteomes" id="UP000823927"/>
    </source>
</evidence>